<sequence length="93" mass="9901">MTGVLNTSARPADRHWFDGIGDLTGSGAAMAGRARMPGPGGERTDVLWWGYPLAAPAPFRLPVLASGAARLQRRRALRGCGNSAARRWRCTGP</sequence>
<protein>
    <submittedName>
        <fullName evidence="1">Uncharacterized protein</fullName>
    </submittedName>
</protein>
<organism evidence="1 2">
    <name type="scientific">Streptomyces oryzae</name>
    <dbReference type="NCBI Taxonomy" id="1434886"/>
    <lineage>
        <taxon>Bacteria</taxon>
        <taxon>Bacillati</taxon>
        <taxon>Actinomycetota</taxon>
        <taxon>Actinomycetes</taxon>
        <taxon>Kitasatosporales</taxon>
        <taxon>Streptomycetaceae</taxon>
        <taxon>Streptomyces</taxon>
    </lineage>
</organism>
<dbReference type="Proteomes" id="UP001519064">
    <property type="component" value="Unassembled WGS sequence"/>
</dbReference>
<reference evidence="1 2" key="1">
    <citation type="submission" date="2020-11" db="EMBL/GenBank/DDBJ databases">
        <title>Streptomyces spirodelae sp. nov., isolated from duckweed.</title>
        <authorList>
            <person name="Saimee Y."/>
            <person name="Duangmal K."/>
        </authorList>
    </citation>
    <scope>NUCLEOTIDE SEQUENCE [LARGE SCALE GENOMIC DNA]</scope>
    <source>
        <strain evidence="1 2">S16-07</strain>
    </source>
</reference>
<dbReference type="EMBL" id="JADKMA010000093">
    <property type="protein sequence ID" value="MBO8193741.1"/>
    <property type="molecule type" value="Genomic_DNA"/>
</dbReference>
<gene>
    <name evidence="1" type="ORF">ITI46_19045</name>
</gene>
<name>A0ABS3XEK0_9ACTN</name>
<evidence type="ECO:0000313" key="2">
    <source>
        <dbReference type="Proteomes" id="UP001519064"/>
    </source>
</evidence>
<comment type="caution">
    <text evidence="1">The sequence shown here is derived from an EMBL/GenBank/DDBJ whole genome shotgun (WGS) entry which is preliminary data.</text>
</comment>
<dbReference type="RefSeq" id="WP_209240855.1">
    <property type="nucleotide sequence ID" value="NZ_JADKMA010000093.1"/>
</dbReference>
<proteinExistence type="predicted"/>
<evidence type="ECO:0000313" key="1">
    <source>
        <dbReference type="EMBL" id="MBO8193741.1"/>
    </source>
</evidence>
<accession>A0ABS3XEK0</accession>
<keyword evidence="2" id="KW-1185">Reference proteome</keyword>